<name>A0ABU1J595_9BACL</name>
<reference evidence="17 18" key="1">
    <citation type="submission" date="2023-07" db="EMBL/GenBank/DDBJ databases">
        <title>Genomic Encyclopedia of Type Strains, Phase IV (KMG-IV): sequencing the most valuable type-strain genomes for metagenomic binning, comparative biology and taxonomic classification.</title>
        <authorList>
            <person name="Goeker M."/>
        </authorList>
    </citation>
    <scope>NUCLEOTIDE SEQUENCE [LARGE SCALE GENOMIC DNA]</scope>
    <source>
        <strain evidence="17 18">DSM 22170</strain>
    </source>
</reference>
<feature type="coiled-coil region" evidence="15">
    <location>
        <begin position="37"/>
        <end position="64"/>
    </location>
</feature>
<dbReference type="SUPFAM" id="SSF46589">
    <property type="entry name" value="tRNA-binding arm"/>
    <property type="match status" value="2"/>
</dbReference>
<evidence type="ECO:0000256" key="3">
    <source>
        <dbReference type="ARBA" id="ARBA00010728"/>
    </source>
</evidence>
<evidence type="ECO:0000259" key="16">
    <source>
        <dbReference type="PROSITE" id="PS50862"/>
    </source>
</evidence>
<dbReference type="SUPFAM" id="SSF55681">
    <property type="entry name" value="Class II aaRS and biotin synthetases"/>
    <property type="match status" value="1"/>
</dbReference>
<gene>
    <name evidence="17" type="ORF">JOC58_004061</name>
</gene>
<dbReference type="PRINTS" id="PR00981">
    <property type="entry name" value="TRNASYNTHSER"/>
</dbReference>
<evidence type="ECO:0000256" key="14">
    <source>
        <dbReference type="NCBIfam" id="TIGR00414"/>
    </source>
</evidence>
<dbReference type="PROSITE" id="PS50862">
    <property type="entry name" value="AA_TRNA_LIGASE_II"/>
    <property type="match status" value="1"/>
</dbReference>
<dbReference type="Gene3D" id="1.10.287.40">
    <property type="entry name" value="Serine-tRNA synthetase, tRNA binding domain"/>
    <property type="match status" value="1"/>
</dbReference>
<keyword evidence="6 17" id="KW-0436">Ligase</keyword>
<evidence type="ECO:0000256" key="15">
    <source>
        <dbReference type="SAM" id="Coils"/>
    </source>
</evidence>
<evidence type="ECO:0000256" key="9">
    <source>
        <dbReference type="ARBA" id="ARBA00022917"/>
    </source>
</evidence>
<evidence type="ECO:0000256" key="6">
    <source>
        <dbReference type="ARBA" id="ARBA00022598"/>
    </source>
</evidence>
<evidence type="ECO:0000256" key="1">
    <source>
        <dbReference type="ARBA" id="ARBA00004496"/>
    </source>
</evidence>
<evidence type="ECO:0000256" key="5">
    <source>
        <dbReference type="ARBA" id="ARBA00022490"/>
    </source>
</evidence>
<proteinExistence type="inferred from homology"/>
<dbReference type="Pfam" id="PF00587">
    <property type="entry name" value="tRNA-synt_2b"/>
    <property type="match status" value="1"/>
</dbReference>
<comment type="subcellular location">
    <subcellularLocation>
        <location evidence="1">Cytoplasm</location>
    </subcellularLocation>
</comment>
<comment type="pathway">
    <text evidence="2">Aminoacyl-tRNA biosynthesis; selenocysteinyl-tRNA(Sec) biosynthesis; L-seryl-tRNA(Sec) from L-serine and tRNA(Sec): step 1/1.</text>
</comment>
<keyword evidence="15" id="KW-0175">Coiled coil</keyword>
<dbReference type="NCBIfam" id="TIGR00414">
    <property type="entry name" value="serS"/>
    <property type="match status" value="1"/>
</dbReference>
<evidence type="ECO:0000256" key="11">
    <source>
        <dbReference type="ARBA" id="ARBA00039158"/>
    </source>
</evidence>
<dbReference type="Proteomes" id="UP001185028">
    <property type="component" value="Unassembled WGS sequence"/>
</dbReference>
<keyword evidence="7" id="KW-0547">Nucleotide-binding</keyword>
<dbReference type="EMBL" id="JAVDQH010000022">
    <property type="protein sequence ID" value="MDR6246142.1"/>
    <property type="molecule type" value="Genomic_DNA"/>
</dbReference>
<feature type="domain" description="Aminoacyl-transfer RNA synthetases class-II family profile" evidence="16">
    <location>
        <begin position="183"/>
        <end position="454"/>
    </location>
</feature>
<keyword evidence="10" id="KW-0030">Aminoacyl-tRNA synthetase</keyword>
<organism evidence="17 18">
    <name type="scientific">Paenibacillus hunanensis</name>
    <dbReference type="NCBI Taxonomy" id="539262"/>
    <lineage>
        <taxon>Bacteria</taxon>
        <taxon>Bacillati</taxon>
        <taxon>Bacillota</taxon>
        <taxon>Bacilli</taxon>
        <taxon>Bacillales</taxon>
        <taxon>Paenibacillaceae</taxon>
        <taxon>Paenibacillus</taxon>
    </lineage>
</organism>
<evidence type="ECO:0000256" key="4">
    <source>
        <dbReference type="ARBA" id="ARBA00012840"/>
    </source>
</evidence>
<dbReference type="InterPro" id="IPR042103">
    <property type="entry name" value="SerRS_1_N_sf"/>
</dbReference>
<dbReference type="InterPro" id="IPR045864">
    <property type="entry name" value="aa-tRNA-synth_II/BPL/LPL"/>
</dbReference>
<evidence type="ECO:0000313" key="17">
    <source>
        <dbReference type="EMBL" id="MDR6246142.1"/>
    </source>
</evidence>
<dbReference type="PANTHER" id="PTHR43697:SF1">
    <property type="entry name" value="SERINE--TRNA LIGASE"/>
    <property type="match status" value="1"/>
</dbReference>
<keyword evidence="8" id="KW-0067">ATP-binding</keyword>
<dbReference type="Gene3D" id="3.30.930.10">
    <property type="entry name" value="Bira Bifunctional Protein, Domain 2"/>
    <property type="match status" value="1"/>
</dbReference>
<evidence type="ECO:0000256" key="13">
    <source>
        <dbReference type="ARBA" id="ARBA00048823"/>
    </source>
</evidence>
<evidence type="ECO:0000256" key="2">
    <source>
        <dbReference type="ARBA" id="ARBA00005045"/>
    </source>
</evidence>
<evidence type="ECO:0000313" key="18">
    <source>
        <dbReference type="Proteomes" id="UP001185028"/>
    </source>
</evidence>
<evidence type="ECO:0000256" key="12">
    <source>
        <dbReference type="ARBA" id="ARBA00047929"/>
    </source>
</evidence>
<evidence type="ECO:0000256" key="8">
    <source>
        <dbReference type="ARBA" id="ARBA00022840"/>
    </source>
</evidence>
<dbReference type="InterPro" id="IPR002317">
    <property type="entry name" value="Ser-tRNA-ligase_type_1"/>
</dbReference>
<dbReference type="Pfam" id="PF02403">
    <property type="entry name" value="Seryl_tRNA_N"/>
    <property type="match status" value="1"/>
</dbReference>
<dbReference type="RefSeq" id="WP_188777975.1">
    <property type="nucleotide sequence ID" value="NZ_BMMB01000012.1"/>
</dbReference>
<dbReference type="InterPro" id="IPR002314">
    <property type="entry name" value="aa-tRNA-synt_IIb"/>
</dbReference>
<comment type="catalytic activity">
    <reaction evidence="12">
        <text>tRNA(Sec) + L-serine + ATP = L-seryl-tRNA(Sec) + AMP + diphosphate + H(+)</text>
        <dbReference type="Rhea" id="RHEA:42580"/>
        <dbReference type="Rhea" id="RHEA-COMP:9742"/>
        <dbReference type="Rhea" id="RHEA-COMP:10128"/>
        <dbReference type="ChEBI" id="CHEBI:15378"/>
        <dbReference type="ChEBI" id="CHEBI:30616"/>
        <dbReference type="ChEBI" id="CHEBI:33019"/>
        <dbReference type="ChEBI" id="CHEBI:33384"/>
        <dbReference type="ChEBI" id="CHEBI:78442"/>
        <dbReference type="ChEBI" id="CHEBI:78533"/>
        <dbReference type="ChEBI" id="CHEBI:456215"/>
        <dbReference type="EC" id="6.1.1.11"/>
    </reaction>
</comment>
<keyword evidence="9" id="KW-0648">Protein biosynthesis</keyword>
<dbReference type="PIRSF" id="PIRSF001529">
    <property type="entry name" value="Ser-tRNA-synth_IIa"/>
    <property type="match status" value="1"/>
</dbReference>
<protein>
    <recommendedName>
        <fullName evidence="11 14">Serine--tRNA ligase</fullName>
        <ecNumber evidence="4 14">6.1.1.11</ecNumber>
    </recommendedName>
</protein>
<dbReference type="PANTHER" id="PTHR43697">
    <property type="entry name" value="SERYL-TRNA SYNTHETASE"/>
    <property type="match status" value="1"/>
</dbReference>
<comment type="catalytic activity">
    <reaction evidence="13">
        <text>tRNA(Ser) + L-serine + ATP = L-seryl-tRNA(Ser) + AMP + diphosphate + H(+)</text>
        <dbReference type="Rhea" id="RHEA:12292"/>
        <dbReference type="Rhea" id="RHEA-COMP:9669"/>
        <dbReference type="Rhea" id="RHEA-COMP:9703"/>
        <dbReference type="ChEBI" id="CHEBI:15378"/>
        <dbReference type="ChEBI" id="CHEBI:30616"/>
        <dbReference type="ChEBI" id="CHEBI:33019"/>
        <dbReference type="ChEBI" id="CHEBI:33384"/>
        <dbReference type="ChEBI" id="CHEBI:78442"/>
        <dbReference type="ChEBI" id="CHEBI:78533"/>
        <dbReference type="ChEBI" id="CHEBI:456215"/>
        <dbReference type="EC" id="6.1.1.11"/>
    </reaction>
</comment>
<dbReference type="GO" id="GO:0004828">
    <property type="term" value="F:serine-tRNA ligase activity"/>
    <property type="evidence" value="ECO:0007669"/>
    <property type="project" value="UniProtKB-EC"/>
</dbReference>
<dbReference type="InterPro" id="IPR006195">
    <property type="entry name" value="aa-tRNA-synth_II"/>
</dbReference>
<dbReference type="InterPro" id="IPR010978">
    <property type="entry name" value="tRNA-bd_arm"/>
</dbReference>
<evidence type="ECO:0000256" key="10">
    <source>
        <dbReference type="ARBA" id="ARBA00023146"/>
    </source>
</evidence>
<keyword evidence="5" id="KW-0963">Cytoplasm</keyword>
<keyword evidence="18" id="KW-1185">Reference proteome</keyword>
<accession>A0ABU1J595</accession>
<comment type="similarity">
    <text evidence="3">Belongs to the class-II aminoacyl-tRNA synthetase family. Type-1 seryl-tRNA synthetase subfamily.</text>
</comment>
<evidence type="ECO:0000256" key="7">
    <source>
        <dbReference type="ARBA" id="ARBA00022741"/>
    </source>
</evidence>
<feature type="coiled-coil region" evidence="15">
    <location>
        <begin position="120"/>
        <end position="147"/>
    </location>
</feature>
<dbReference type="InterPro" id="IPR015866">
    <property type="entry name" value="Ser-tRNA-synth_1_N"/>
</dbReference>
<sequence>MLDIQYIQQHATLLQEIATKKHIPLSIEQLTQTYQVRNGIMQQIEQLRQQRNLLTRQIGEAMKKPTSNTTAITPNAVEQAPTTIIEQGKATTPAHTPARSKEQLASIPEPINPEQLRQQVKDINQQLQQLEPQAEQLQQQYNTLMNLVPNVVSPDTPEGESDADNIVLKQYGDMPAFSFPIRDHVELGELHGLFDAARGVKVSGSRQYYLTGMGVLLHRAVQQLAFDLLLRKGYTPLEVPMMVRGAALQNTGFFPLGMDQTFKIEGEDHWLTGTSEVALVSYYQNEVVDLSHGAIKLAAASQSFRSEVGSAGKDVRGLYRVHQFAKVEQVILCEADPEQSEQIHQEITANAEELLQLLELPYQIVAVCIGDMSQKTYKQYDIETWMPGRQAYGETHSSSNLHDFQARRANIRYRTGDGKLRYCHTLNNTAVASPRILIPLLENHQQEDGSIYIPVALRPYLNGLERIQAPNLHHIEG</sequence>
<comment type="caution">
    <text evidence="17">The sequence shown here is derived from an EMBL/GenBank/DDBJ whole genome shotgun (WGS) entry which is preliminary data.</text>
</comment>
<dbReference type="EC" id="6.1.1.11" evidence="4 14"/>